<dbReference type="AlphaFoldDB" id="A0A1P8MWV5"/>
<keyword evidence="3" id="KW-1185">Reference proteome</keyword>
<gene>
    <name evidence="2" type="ORF">BWR18_13345</name>
</gene>
<accession>A0A1P8MWV5</accession>
<dbReference type="EMBL" id="CP019312">
    <property type="protein sequence ID" value="APX12554.1"/>
    <property type="molecule type" value="Genomic_DNA"/>
</dbReference>
<proteinExistence type="predicted"/>
<organism evidence="2 3">
    <name type="scientific">Tateyamaria omphalii</name>
    <dbReference type="NCBI Taxonomy" id="299262"/>
    <lineage>
        <taxon>Bacteria</taxon>
        <taxon>Pseudomonadati</taxon>
        <taxon>Pseudomonadota</taxon>
        <taxon>Alphaproteobacteria</taxon>
        <taxon>Rhodobacterales</taxon>
        <taxon>Roseobacteraceae</taxon>
        <taxon>Tateyamaria</taxon>
    </lineage>
</organism>
<evidence type="ECO:0000256" key="1">
    <source>
        <dbReference type="SAM" id="SignalP"/>
    </source>
</evidence>
<sequence>MIYFFGLLVILLTASSPAYAAADVKKFEWETGEVQMSQFAPGTASIEILVAETLGVGRREGLLLLEFVQRTDYDYFLSGGYLSEFVPVIPLGLVRSKDRDYSKAHNTWLTTGIFCASGSDWVILKHPSNLAFNYPDCIQAGPLMIANSKSNFDNRQLSFGENRLVSDAQNIPFVCISNTGTLYFGFSTGISTLSLTKFLLIETFCDSAMRFSGSISGGMWTANTGLLGNNEVLLHNAIAVKLID</sequence>
<dbReference type="Proteomes" id="UP000186336">
    <property type="component" value="Chromosome"/>
</dbReference>
<dbReference type="KEGG" id="tom:BWR18_13345"/>
<dbReference type="RefSeq" id="WP_076628923.1">
    <property type="nucleotide sequence ID" value="NZ_CP019312.1"/>
</dbReference>
<feature type="chain" id="PRO_5012207744" description="Phosphodiester glycosidase domain-containing protein" evidence="1">
    <location>
        <begin position="21"/>
        <end position="244"/>
    </location>
</feature>
<evidence type="ECO:0000313" key="3">
    <source>
        <dbReference type="Proteomes" id="UP000186336"/>
    </source>
</evidence>
<reference evidence="2 3" key="1">
    <citation type="submission" date="2017-01" db="EMBL/GenBank/DDBJ databases">
        <title>Complete genome of Tateyamaria omphalii DOK1-4 isolated from seawater in Dokdo.</title>
        <authorList>
            <person name="Kim J.H."/>
            <person name="Chi W.-J."/>
        </authorList>
    </citation>
    <scope>NUCLEOTIDE SEQUENCE [LARGE SCALE GENOMIC DNA]</scope>
    <source>
        <strain evidence="2 3">DOK1-4</strain>
    </source>
</reference>
<dbReference type="OrthoDB" id="10012543at2"/>
<evidence type="ECO:0000313" key="2">
    <source>
        <dbReference type="EMBL" id="APX12554.1"/>
    </source>
</evidence>
<evidence type="ECO:0008006" key="4">
    <source>
        <dbReference type="Google" id="ProtNLM"/>
    </source>
</evidence>
<name>A0A1P8MWV5_9RHOB</name>
<keyword evidence="1" id="KW-0732">Signal</keyword>
<protein>
    <recommendedName>
        <fullName evidence="4">Phosphodiester glycosidase domain-containing protein</fullName>
    </recommendedName>
</protein>
<feature type="signal peptide" evidence="1">
    <location>
        <begin position="1"/>
        <end position="20"/>
    </location>
</feature>